<dbReference type="GO" id="GO:0000036">
    <property type="term" value="F:acyl carrier activity"/>
    <property type="evidence" value="ECO:0007669"/>
    <property type="project" value="UniProtKB-UniRule"/>
</dbReference>
<keyword evidence="6 7" id="KW-0275">Fatty acid biosynthesis</keyword>
<evidence type="ECO:0000256" key="1">
    <source>
        <dbReference type="ARBA" id="ARBA00022450"/>
    </source>
</evidence>
<dbReference type="SUPFAM" id="SSF47336">
    <property type="entry name" value="ACP-like"/>
    <property type="match status" value="1"/>
</dbReference>
<reference evidence="11 12" key="1">
    <citation type="journal article" date="2012" name="Stand. Genomic Sci.">
        <title>Complete genome sequencing and analysis of Saprospira grandis str. Lewin, a predatory marine bacterium.</title>
        <authorList>
            <person name="Saw J.H."/>
            <person name="Yuryev A."/>
            <person name="Kanbe M."/>
            <person name="Hou S."/>
            <person name="Young A.G."/>
            <person name="Aizawa S."/>
            <person name="Alam M."/>
        </authorList>
    </citation>
    <scope>NUCLEOTIDE SEQUENCE [LARGE SCALE GENOMIC DNA]</scope>
    <source>
        <strain evidence="11 12">Lewin</strain>
    </source>
</reference>
<dbReference type="NCBIfam" id="NF002148">
    <property type="entry name" value="PRK00982.1-2"/>
    <property type="match status" value="1"/>
</dbReference>
<comment type="PTM">
    <text evidence="7">4'-phosphopantetheine is transferred from CoA to a specific serine of apo-ACP by AcpS. This modification is essential for activity because fatty acids are bound in thioester linkage to the sulfhydryl of the prosthetic group.</text>
</comment>
<dbReference type="KEGG" id="sgn:SGRA_2510"/>
<dbReference type="GO" id="GO:0005829">
    <property type="term" value="C:cytosol"/>
    <property type="evidence" value="ECO:0007669"/>
    <property type="project" value="TreeGrafter"/>
</dbReference>
<dbReference type="NCBIfam" id="NF002150">
    <property type="entry name" value="PRK00982.1-4"/>
    <property type="match status" value="1"/>
</dbReference>
<evidence type="ECO:0000256" key="9">
    <source>
        <dbReference type="RuleBase" id="RU003545"/>
    </source>
</evidence>
<keyword evidence="3 7" id="KW-0597">Phosphoprotein</keyword>
<dbReference type="PROSITE" id="PS50075">
    <property type="entry name" value="CARRIER"/>
    <property type="match status" value="1"/>
</dbReference>
<sequence length="79" mass="8766">MATEIKERVVAIIADKLVVELNDVTEDANFQKDLGADSIDLVELIMELEREFDLSIPDEKAEEIKTVGDAISFLSENLG</sequence>
<evidence type="ECO:0000313" key="11">
    <source>
        <dbReference type="EMBL" id="AFC25238.1"/>
    </source>
</evidence>
<gene>
    <name evidence="7 11" type="primary">acpP</name>
    <name evidence="11" type="ordered locus">SGRA_2510</name>
</gene>
<evidence type="ECO:0000256" key="4">
    <source>
        <dbReference type="ARBA" id="ARBA00022832"/>
    </source>
</evidence>
<dbReference type="GO" id="GO:0016020">
    <property type="term" value="C:membrane"/>
    <property type="evidence" value="ECO:0007669"/>
    <property type="project" value="GOC"/>
</dbReference>
<evidence type="ECO:0000256" key="6">
    <source>
        <dbReference type="ARBA" id="ARBA00023160"/>
    </source>
</evidence>
<dbReference type="AlphaFoldDB" id="H6L5M2"/>
<evidence type="ECO:0000256" key="3">
    <source>
        <dbReference type="ARBA" id="ARBA00022553"/>
    </source>
</evidence>
<dbReference type="STRING" id="984262.SGRA_2510"/>
<comment type="similarity">
    <text evidence="7">Belongs to the acyl carrier protein (ACP) family.</text>
</comment>
<dbReference type="Pfam" id="PF00550">
    <property type="entry name" value="PP-binding"/>
    <property type="match status" value="1"/>
</dbReference>
<comment type="subcellular location">
    <subcellularLocation>
        <location evidence="7">Cytoplasm</location>
    </subcellularLocation>
</comment>
<name>H6L5M2_SAPGL</name>
<dbReference type="Gene3D" id="1.10.1200.10">
    <property type="entry name" value="ACP-like"/>
    <property type="match status" value="1"/>
</dbReference>
<proteinExistence type="inferred from homology"/>
<evidence type="ECO:0000256" key="8">
    <source>
        <dbReference type="NCBIfam" id="TIGR00517"/>
    </source>
</evidence>
<dbReference type="InterPro" id="IPR009081">
    <property type="entry name" value="PP-bd_ACP"/>
</dbReference>
<dbReference type="RefSeq" id="WP_015692851.1">
    <property type="nucleotide sequence ID" value="NC_016940.1"/>
</dbReference>
<dbReference type="HOGENOM" id="CLU_108696_5_3_10"/>
<comment type="PTM">
    <text evidence="9">4'-phosphopantetheine is transferred from CoA to a specific serine of apo-ACP by acpS.</text>
</comment>
<feature type="domain" description="Carrier" evidence="10">
    <location>
        <begin position="1"/>
        <end position="78"/>
    </location>
</feature>
<dbReference type="eggNOG" id="COG0236">
    <property type="taxonomic scope" value="Bacteria"/>
</dbReference>
<keyword evidence="1 7" id="KW-0596">Phosphopantetheine</keyword>
<evidence type="ECO:0000256" key="2">
    <source>
        <dbReference type="ARBA" id="ARBA00022516"/>
    </source>
</evidence>
<feature type="modified residue" description="O-(pantetheine 4'-phosphoryl)serine" evidence="7">
    <location>
        <position position="38"/>
    </location>
</feature>
<evidence type="ECO:0000259" key="10">
    <source>
        <dbReference type="PROSITE" id="PS50075"/>
    </source>
</evidence>
<dbReference type="PANTHER" id="PTHR20863">
    <property type="entry name" value="ACYL CARRIER PROTEIN"/>
    <property type="match status" value="1"/>
</dbReference>
<comment type="function">
    <text evidence="7 9">Carrier of the growing fatty acid chain in fatty acid biosynthesis.</text>
</comment>
<keyword evidence="5 7" id="KW-0443">Lipid metabolism</keyword>
<dbReference type="InterPro" id="IPR006162">
    <property type="entry name" value="Ppantetheine_attach_site"/>
</dbReference>
<dbReference type="PROSITE" id="PS00012">
    <property type="entry name" value="PHOSPHOPANTETHEINE"/>
    <property type="match status" value="1"/>
</dbReference>
<dbReference type="NCBIfam" id="TIGR00517">
    <property type="entry name" value="acyl_carrier"/>
    <property type="match status" value="1"/>
</dbReference>
<keyword evidence="12" id="KW-1185">Reference proteome</keyword>
<dbReference type="InterPro" id="IPR003231">
    <property type="entry name" value="ACP"/>
</dbReference>
<dbReference type="OrthoDB" id="9804551at2"/>
<dbReference type="NCBIfam" id="NF002151">
    <property type="entry name" value="PRK00982.1-5"/>
    <property type="match status" value="1"/>
</dbReference>
<dbReference type="PANTHER" id="PTHR20863:SF76">
    <property type="entry name" value="CARRIER DOMAIN-CONTAINING PROTEIN"/>
    <property type="match status" value="1"/>
</dbReference>
<dbReference type="Proteomes" id="UP000007519">
    <property type="component" value="Chromosome"/>
</dbReference>
<comment type="pathway">
    <text evidence="7 9">Lipid metabolism; fatty acid biosynthesis.</text>
</comment>
<dbReference type="GO" id="GO:0009245">
    <property type="term" value="P:lipid A biosynthetic process"/>
    <property type="evidence" value="ECO:0007669"/>
    <property type="project" value="TreeGrafter"/>
</dbReference>
<dbReference type="InterPro" id="IPR036736">
    <property type="entry name" value="ACP-like_sf"/>
</dbReference>
<dbReference type="UniPathway" id="UPA00094"/>
<keyword evidence="4 7" id="KW-0276">Fatty acid metabolism</keyword>
<accession>H6L5M2</accession>
<evidence type="ECO:0000256" key="5">
    <source>
        <dbReference type="ARBA" id="ARBA00023098"/>
    </source>
</evidence>
<dbReference type="HAMAP" id="MF_01217">
    <property type="entry name" value="Acyl_carrier"/>
    <property type="match status" value="1"/>
</dbReference>
<organism evidence="11 12">
    <name type="scientific">Saprospira grandis (strain Lewin)</name>
    <dbReference type="NCBI Taxonomy" id="984262"/>
    <lineage>
        <taxon>Bacteria</taxon>
        <taxon>Pseudomonadati</taxon>
        <taxon>Bacteroidota</taxon>
        <taxon>Saprospiria</taxon>
        <taxon>Saprospirales</taxon>
        <taxon>Saprospiraceae</taxon>
        <taxon>Saprospira</taxon>
    </lineage>
</organism>
<protein>
    <recommendedName>
        <fullName evidence="7 8">Acyl carrier protein</fullName>
        <shortName evidence="7">ACP</shortName>
    </recommendedName>
</protein>
<evidence type="ECO:0000313" key="12">
    <source>
        <dbReference type="Proteomes" id="UP000007519"/>
    </source>
</evidence>
<dbReference type="GO" id="GO:0000035">
    <property type="term" value="F:acyl binding"/>
    <property type="evidence" value="ECO:0007669"/>
    <property type="project" value="TreeGrafter"/>
</dbReference>
<dbReference type="EMBL" id="CP002831">
    <property type="protein sequence ID" value="AFC25238.1"/>
    <property type="molecule type" value="Genomic_DNA"/>
</dbReference>
<evidence type="ECO:0000256" key="7">
    <source>
        <dbReference type="HAMAP-Rule" id="MF_01217"/>
    </source>
</evidence>
<keyword evidence="7" id="KW-0963">Cytoplasm</keyword>
<keyword evidence="2 7" id="KW-0444">Lipid biosynthesis</keyword>